<dbReference type="Pfam" id="PF00004">
    <property type="entry name" value="AAA"/>
    <property type="match status" value="1"/>
</dbReference>
<sequence length="503" mass="57121">MLNADTLSREISWFARVVNFRLANYFPQEAPPPEREQQEKHWWSLRGATPRLKLLEAPAPDSEPDPLDSPPNVSTERSVYAEFVGFYKLSAQERTLLMLALIPHIQPHLLDIFFMPNKALGRGYAEFGGVKGVKHGGFLPTVETALFILAGNDLGKRFDAYRLFEPTHILLEHNVLYIDSSNGNEPYYSSQLGVSEEYVDFFTTGQLRTPPFSLEFPAKRLYTRMTWSDLVMDENTARQIEEIRIWLEHGRTLYETWDMGKRTKPGYKALFYGPPGTGKTLTAALLGKTFGLQVYRIDLSMVVSKYIGETEKNLEKVFRKAENKNWILFFDEADALFGKRTNISDSHDKYANQEIAYLLQRLEDYAGLVILASNMRQNVDEAFSRRLQSVIYFPKPQPKERLKLWQNAISPKAVLEKSVDLDQCARQYDLAGGSIVNVVQYASLMALNRTKRATEAGPPNATDPATEAGVATEAEPSDGRTVILLEDIVQGIRKEYRKEGKSL</sequence>
<dbReference type="KEGG" id="srd:SD10_12160"/>
<dbReference type="PATRIC" id="fig|1379870.5.peg.2640"/>
<protein>
    <submittedName>
        <fullName evidence="6">ATPase AAA</fullName>
    </submittedName>
</protein>
<dbReference type="AlphaFoldDB" id="A0A0E4A0J5"/>
<dbReference type="InterPro" id="IPR027417">
    <property type="entry name" value="P-loop_NTPase"/>
</dbReference>
<evidence type="ECO:0000313" key="6">
    <source>
        <dbReference type="EMBL" id="AKD58485.1"/>
    </source>
</evidence>
<accession>A0A0E4A0J5</accession>
<gene>
    <name evidence="6" type="ORF">SD10_12160</name>
</gene>
<evidence type="ECO:0000256" key="4">
    <source>
        <dbReference type="SAM" id="MobiDB-lite"/>
    </source>
</evidence>
<dbReference type="InterPro" id="IPR050221">
    <property type="entry name" value="26S_Proteasome_ATPase"/>
</dbReference>
<evidence type="ECO:0000256" key="3">
    <source>
        <dbReference type="ARBA" id="ARBA00022840"/>
    </source>
</evidence>
<organism evidence="6 7">
    <name type="scientific">Spirosoma radiotolerans</name>
    <dbReference type="NCBI Taxonomy" id="1379870"/>
    <lineage>
        <taxon>Bacteria</taxon>
        <taxon>Pseudomonadati</taxon>
        <taxon>Bacteroidota</taxon>
        <taxon>Cytophagia</taxon>
        <taxon>Cytophagales</taxon>
        <taxon>Cytophagaceae</taxon>
        <taxon>Spirosoma</taxon>
    </lineage>
</organism>
<reference evidence="6 7" key="1">
    <citation type="journal article" date="2014" name="Curr. Microbiol.">
        <title>Spirosoma radiotolerans sp. nov., a gamma-radiation-resistant bacterium isolated from gamma ray-irradiated soil.</title>
        <authorList>
            <person name="Lee J.J."/>
            <person name="Srinivasan S."/>
            <person name="Lim S."/>
            <person name="Joe M."/>
            <person name="Im S."/>
            <person name="Bae S.I."/>
            <person name="Park K.R."/>
            <person name="Han J.H."/>
            <person name="Park S.H."/>
            <person name="Joo B.M."/>
            <person name="Park S.J."/>
            <person name="Kim M.K."/>
        </authorList>
    </citation>
    <scope>NUCLEOTIDE SEQUENCE [LARGE SCALE GENOMIC DNA]</scope>
    <source>
        <strain evidence="6 7">DG5A</strain>
    </source>
</reference>
<evidence type="ECO:0000256" key="1">
    <source>
        <dbReference type="ARBA" id="ARBA00006914"/>
    </source>
</evidence>
<evidence type="ECO:0000256" key="2">
    <source>
        <dbReference type="ARBA" id="ARBA00022741"/>
    </source>
</evidence>
<evidence type="ECO:0000259" key="5">
    <source>
        <dbReference type="SMART" id="SM00382"/>
    </source>
</evidence>
<keyword evidence="3" id="KW-0067">ATP-binding</keyword>
<dbReference type="PANTHER" id="PTHR23073">
    <property type="entry name" value="26S PROTEASOME REGULATORY SUBUNIT"/>
    <property type="match status" value="1"/>
</dbReference>
<name>A0A0E4A0J5_9BACT</name>
<dbReference type="HOGENOM" id="CLU_612364_0_0_10"/>
<feature type="domain" description="AAA+ ATPase" evidence="5">
    <location>
        <begin position="265"/>
        <end position="397"/>
    </location>
</feature>
<dbReference type="GO" id="GO:0016887">
    <property type="term" value="F:ATP hydrolysis activity"/>
    <property type="evidence" value="ECO:0007669"/>
    <property type="project" value="InterPro"/>
</dbReference>
<dbReference type="CDD" id="cd19481">
    <property type="entry name" value="RecA-like_protease"/>
    <property type="match status" value="1"/>
</dbReference>
<keyword evidence="7" id="KW-1185">Reference proteome</keyword>
<dbReference type="SMART" id="SM00382">
    <property type="entry name" value="AAA"/>
    <property type="match status" value="1"/>
</dbReference>
<feature type="region of interest" description="Disordered" evidence="4">
    <location>
        <begin position="454"/>
        <end position="476"/>
    </location>
</feature>
<dbReference type="InterPro" id="IPR003959">
    <property type="entry name" value="ATPase_AAA_core"/>
</dbReference>
<dbReference type="STRING" id="1379870.SD10_12160"/>
<proteinExistence type="inferred from homology"/>
<dbReference type="Gene3D" id="3.40.50.300">
    <property type="entry name" value="P-loop containing nucleotide triphosphate hydrolases"/>
    <property type="match status" value="1"/>
</dbReference>
<dbReference type="EMBL" id="CP010429">
    <property type="protein sequence ID" value="AKD58485.1"/>
    <property type="molecule type" value="Genomic_DNA"/>
</dbReference>
<comment type="similarity">
    <text evidence="1">Belongs to the AAA ATPase family.</text>
</comment>
<dbReference type="SUPFAM" id="SSF52540">
    <property type="entry name" value="P-loop containing nucleoside triphosphate hydrolases"/>
    <property type="match status" value="1"/>
</dbReference>
<dbReference type="InterPro" id="IPR003593">
    <property type="entry name" value="AAA+_ATPase"/>
</dbReference>
<dbReference type="GO" id="GO:0005524">
    <property type="term" value="F:ATP binding"/>
    <property type="evidence" value="ECO:0007669"/>
    <property type="project" value="UniProtKB-KW"/>
</dbReference>
<dbReference type="Proteomes" id="UP000033054">
    <property type="component" value="Chromosome"/>
</dbReference>
<evidence type="ECO:0000313" key="7">
    <source>
        <dbReference type="Proteomes" id="UP000033054"/>
    </source>
</evidence>
<keyword evidence="2" id="KW-0547">Nucleotide-binding</keyword>